<proteinExistence type="predicted"/>
<dbReference type="InterPro" id="IPR012338">
    <property type="entry name" value="Beta-lactam/transpept-like"/>
</dbReference>
<evidence type="ECO:0000256" key="2">
    <source>
        <dbReference type="ARBA" id="ARBA00023136"/>
    </source>
</evidence>
<comment type="subcellular location">
    <subcellularLocation>
        <location evidence="1">Membrane</location>
    </subcellularLocation>
</comment>
<name>A0ABV5GBB1_9FLAO</name>
<evidence type="ECO:0000313" key="4">
    <source>
        <dbReference type="EMBL" id="MFB9088409.1"/>
    </source>
</evidence>
<dbReference type="InterPro" id="IPR050491">
    <property type="entry name" value="AmpC-like"/>
</dbReference>
<sequence>MIKKILLGILAILIFSCEAKKKGHSDAFIKTQNELTKKLTALSKKTCLNGFGVALVNDKEILYQNGFGIANVEKGEEYTENTIQNIASVSKTFIGISILKAQELGKLKLDDPINKYLPFKIENPKYKNSQITIRQLVTHTSSIIDNEEYMHRAWVLNDTIDLEKNLKIDIGVCKFSAPATAVSMEDFLKNVLTQNGKWFKPNTFSDHKPGDIYEYSNMGATLAALVLEKATGEKFDAFTVKYILKPLKMESTGWGLGSIDIKKHSRLYSDKKTAYPFYKCVTYPDGSIITSSSDMSNYIFELMKGYVGKGTLLSKSSYKEYFKPQLKAENFINRNTDIYSDEYNTGINMGFSSAGNFGHYGGDPGISSGIWFTPKSKTGRYFITNTDWDEKVRVKNQIAIYGLLDEYLAKLNKLSKAEK</sequence>
<comment type="caution">
    <text evidence="4">The sequence shown here is derived from an EMBL/GenBank/DDBJ whole genome shotgun (WGS) entry which is preliminary data.</text>
</comment>
<dbReference type="RefSeq" id="WP_290285004.1">
    <property type="nucleotide sequence ID" value="NZ_JAUFQN010000019.1"/>
</dbReference>
<dbReference type="EC" id="3.-.-.-" evidence="4"/>
<reference evidence="4 5" key="1">
    <citation type="submission" date="2024-09" db="EMBL/GenBank/DDBJ databases">
        <authorList>
            <person name="Sun Q."/>
            <person name="Mori K."/>
        </authorList>
    </citation>
    <scope>NUCLEOTIDE SEQUENCE [LARGE SCALE GENOMIC DNA]</scope>
    <source>
        <strain evidence="4 5">CECT 8460</strain>
    </source>
</reference>
<dbReference type="GO" id="GO:0016787">
    <property type="term" value="F:hydrolase activity"/>
    <property type="evidence" value="ECO:0007669"/>
    <property type="project" value="UniProtKB-KW"/>
</dbReference>
<dbReference type="Gene3D" id="3.40.710.10">
    <property type="entry name" value="DD-peptidase/beta-lactamase superfamily"/>
    <property type="match status" value="1"/>
</dbReference>
<keyword evidence="4" id="KW-0378">Hydrolase</keyword>
<dbReference type="Proteomes" id="UP001589576">
    <property type="component" value="Unassembled WGS sequence"/>
</dbReference>
<gene>
    <name evidence="4" type="ORF">ACFFUU_02220</name>
</gene>
<evidence type="ECO:0000259" key="3">
    <source>
        <dbReference type="Pfam" id="PF00144"/>
    </source>
</evidence>
<dbReference type="PANTHER" id="PTHR46825:SF11">
    <property type="entry name" value="PENICILLIN-BINDING PROTEIN 4"/>
    <property type="match status" value="1"/>
</dbReference>
<dbReference type="InterPro" id="IPR001466">
    <property type="entry name" value="Beta-lactam-related"/>
</dbReference>
<keyword evidence="5" id="KW-1185">Reference proteome</keyword>
<dbReference type="SUPFAM" id="SSF56601">
    <property type="entry name" value="beta-lactamase/transpeptidase-like"/>
    <property type="match status" value="1"/>
</dbReference>
<keyword evidence="2" id="KW-0472">Membrane</keyword>
<evidence type="ECO:0000313" key="5">
    <source>
        <dbReference type="Proteomes" id="UP001589576"/>
    </source>
</evidence>
<dbReference type="PROSITE" id="PS51257">
    <property type="entry name" value="PROKAR_LIPOPROTEIN"/>
    <property type="match status" value="1"/>
</dbReference>
<feature type="domain" description="Beta-lactamase-related" evidence="3">
    <location>
        <begin position="39"/>
        <end position="391"/>
    </location>
</feature>
<organism evidence="4 5">
    <name type="scientific">Flavobacterium paronense</name>
    <dbReference type="NCBI Taxonomy" id="1392775"/>
    <lineage>
        <taxon>Bacteria</taxon>
        <taxon>Pseudomonadati</taxon>
        <taxon>Bacteroidota</taxon>
        <taxon>Flavobacteriia</taxon>
        <taxon>Flavobacteriales</taxon>
        <taxon>Flavobacteriaceae</taxon>
        <taxon>Flavobacterium</taxon>
    </lineage>
</organism>
<protein>
    <submittedName>
        <fullName evidence="4">Serine hydrolase domain-containing protein</fullName>
        <ecNumber evidence="4">3.-.-.-</ecNumber>
    </submittedName>
</protein>
<evidence type="ECO:0000256" key="1">
    <source>
        <dbReference type="ARBA" id="ARBA00004370"/>
    </source>
</evidence>
<dbReference type="PANTHER" id="PTHR46825">
    <property type="entry name" value="D-ALANYL-D-ALANINE-CARBOXYPEPTIDASE/ENDOPEPTIDASE AMPH"/>
    <property type="match status" value="1"/>
</dbReference>
<dbReference type="Pfam" id="PF00144">
    <property type="entry name" value="Beta-lactamase"/>
    <property type="match status" value="1"/>
</dbReference>
<dbReference type="EMBL" id="JBHMFB010000003">
    <property type="protein sequence ID" value="MFB9088409.1"/>
    <property type="molecule type" value="Genomic_DNA"/>
</dbReference>
<accession>A0ABV5GBB1</accession>